<dbReference type="GO" id="GO:0005524">
    <property type="term" value="F:ATP binding"/>
    <property type="evidence" value="ECO:0007669"/>
    <property type="project" value="UniProtKB-UniRule"/>
</dbReference>
<dbReference type="InterPro" id="IPR051538">
    <property type="entry name" value="Acyl-CoA_Synth/Transferase"/>
</dbReference>
<gene>
    <name evidence="10" type="primary">acdB-1</name>
    <name evidence="10" type="ordered locus">TGAM_0742</name>
</gene>
<evidence type="ECO:0000256" key="1">
    <source>
        <dbReference type="ARBA" id="ARBA00001619"/>
    </source>
</evidence>
<reference evidence="10 11" key="1">
    <citation type="journal article" date="2007" name="Genome Biol.">
        <title>Genome analysis and genome-wide proteomics of Thermococcus gammatolerans, the most radioresistant organism known amongst the Archaea.</title>
        <authorList>
            <person name="Zivanovic Y."/>
            <person name="Armengaud J."/>
            <person name="Lagorce A."/>
            <person name="Leplat C."/>
            <person name="Guerin P."/>
            <person name="Dutertre M."/>
            <person name="Anthouard V."/>
            <person name="Forterre P."/>
            <person name="Wincker P."/>
            <person name="Confalonieri F."/>
        </authorList>
    </citation>
    <scope>NUCLEOTIDE SEQUENCE [LARGE SCALE GENOMIC DNA]</scope>
    <source>
        <strain evidence="11">DSM 15229 / JCM 11827 / EJ3</strain>
    </source>
</reference>
<dbReference type="Proteomes" id="UP000001488">
    <property type="component" value="Chromosome"/>
</dbReference>
<dbReference type="SUPFAM" id="SSF56059">
    <property type="entry name" value="Glutathione synthetase ATP-binding domain-like"/>
    <property type="match status" value="1"/>
</dbReference>
<protein>
    <recommendedName>
        <fullName evidence="3">acetate--CoA ligase (ADP-forming)</fullName>
        <ecNumber evidence="3">6.2.1.13</ecNumber>
    </recommendedName>
</protein>
<dbReference type="HOGENOM" id="CLU_063044_1_1_2"/>
<evidence type="ECO:0000256" key="4">
    <source>
        <dbReference type="ARBA" id="ARBA00022598"/>
    </source>
</evidence>
<comment type="similarity">
    <text evidence="7">Belongs to the acetate CoA ligase beta subunit family.</text>
</comment>
<sequence length="253" mass="28511">MKEEALKVIESVLSQGRTAMVEYEAKQVLKAYGLPVPEEKLAKTLDEALKYAEEIGYPVALKLMSPQILHKSDAKVVMLNIKSPEELKQKWEEIHENARKYRPDAEILGVLVAPMLRPGREIIIGVTEDPQFGHAIMFGLGGIFVEVLKDVTFRIIPITERDARKMITEIKGYPILAGARGEEPADIDAIVDLLLKVSQLVDELRDYIKEMDLNPVFVYEKGKGAVIVDARIILKEPEEKKPEVSSEYKERCA</sequence>
<dbReference type="GO" id="GO:0046872">
    <property type="term" value="F:metal ion binding"/>
    <property type="evidence" value="ECO:0007669"/>
    <property type="project" value="InterPro"/>
</dbReference>
<dbReference type="GO" id="GO:0043758">
    <property type="term" value="F:acetate-CoA ligase (ADP-forming) activity"/>
    <property type="evidence" value="ECO:0007669"/>
    <property type="project" value="UniProtKB-EC"/>
</dbReference>
<comment type="catalytic activity">
    <reaction evidence="1">
        <text>acetate + ATP + CoA = acetyl-CoA + ADP + phosphate</text>
        <dbReference type="Rhea" id="RHEA:15081"/>
        <dbReference type="ChEBI" id="CHEBI:30089"/>
        <dbReference type="ChEBI" id="CHEBI:30616"/>
        <dbReference type="ChEBI" id="CHEBI:43474"/>
        <dbReference type="ChEBI" id="CHEBI:57287"/>
        <dbReference type="ChEBI" id="CHEBI:57288"/>
        <dbReference type="ChEBI" id="CHEBI:456216"/>
        <dbReference type="EC" id="6.2.1.13"/>
    </reaction>
</comment>
<dbReference type="AlphaFoldDB" id="C5A4T2"/>
<dbReference type="PROSITE" id="PS50975">
    <property type="entry name" value="ATP_GRASP"/>
    <property type="match status" value="1"/>
</dbReference>
<evidence type="ECO:0000256" key="5">
    <source>
        <dbReference type="ARBA" id="ARBA00022741"/>
    </source>
</evidence>
<evidence type="ECO:0000313" key="10">
    <source>
        <dbReference type="EMBL" id="ACS33244.1"/>
    </source>
</evidence>
<evidence type="ECO:0000259" key="9">
    <source>
        <dbReference type="PROSITE" id="PS50975"/>
    </source>
</evidence>
<dbReference type="EMBL" id="CP001398">
    <property type="protein sequence ID" value="ACS33244.1"/>
    <property type="molecule type" value="Genomic_DNA"/>
</dbReference>
<dbReference type="Gene3D" id="3.30.470.20">
    <property type="entry name" value="ATP-grasp fold, B domain"/>
    <property type="match status" value="1"/>
</dbReference>
<evidence type="ECO:0000256" key="2">
    <source>
        <dbReference type="ARBA" id="ARBA00011103"/>
    </source>
</evidence>
<organism evidence="10 11">
    <name type="scientific">Thermococcus gammatolerans (strain DSM 15229 / JCM 11827 / EJ3)</name>
    <dbReference type="NCBI Taxonomy" id="593117"/>
    <lineage>
        <taxon>Archaea</taxon>
        <taxon>Methanobacteriati</taxon>
        <taxon>Methanobacteriota</taxon>
        <taxon>Thermococci</taxon>
        <taxon>Thermococcales</taxon>
        <taxon>Thermococcaceae</taxon>
        <taxon>Thermococcus</taxon>
    </lineage>
</organism>
<keyword evidence="5 8" id="KW-0547">Nucleotide-binding</keyword>
<dbReference type="PANTHER" id="PTHR43334:SF1">
    <property type="entry name" value="3-HYDROXYPROPIONATE--COA LIGASE [ADP-FORMING]"/>
    <property type="match status" value="1"/>
</dbReference>
<keyword evidence="6 8" id="KW-0067">ATP-binding</keyword>
<dbReference type="Gene3D" id="3.30.1490.20">
    <property type="entry name" value="ATP-grasp fold, A domain"/>
    <property type="match status" value="1"/>
</dbReference>
<dbReference type="Pfam" id="PF13549">
    <property type="entry name" value="ATP-grasp_5"/>
    <property type="match status" value="1"/>
</dbReference>
<keyword evidence="4 10" id="KW-0436">Ligase</keyword>
<dbReference type="KEGG" id="tga:TGAM_0742"/>
<comment type="subunit">
    <text evidence="2">Heterotetramer of two alpha and two beta subunits.</text>
</comment>
<evidence type="ECO:0000256" key="8">
    <source>
        <dbReference type="PROSITE-ProRule" id="PRU00409"/>
    </source>
</evidence>
<dbReference type="PANTHER" id="PTHR43334">
    <property type="entry name" value="ACETATE--COA LIGASE [ADP-FORMING]"/>
    <property type="match status" value="1"/>
</dbReference>
<dbReference type="eggNOG" id="arCOG01338">
    <property type="taxonomic scope" value="Archaea"/>
</dbReference>
<dbReference type="InterPro" id="IPR011761">
    <property type="entry name" value="ATP-grasp"/>
</dbReference>
<dbReference type="PaxDb" id="593117-TGAM_0742"/>
<dbReference type="RefSeq" id="WP_015858362.1">
    <property type="nucleotide sequence ID" value="NC_012804.1"/>
</dbReference>
<accession>C5A4T2</accession>
<evidence type="ECO:0000256" key="6">
    <source>
        <dbReference type="ARBA" id="ARBA00022840"/>
    </source>
</evidence>
<dbReference type="FunFam" id="3.30.1490.20:FF:000020">
    <property type="entry name" value="Protein lysine acetyltransferase"/>
    <property type="match status" value="1"/>
</dbReference>
<dbReference type="STRING" id="593117.TGAM_0742"/>
<evidence type="ECO:0000256" key="7">
    <source>
        <dbReference type="ARBA" id="ARBA00061309"/>
    </source>
</evidence>
<dbReference type="OrthoDB" id="18103at2157"/>
<evidence type="ECO:0000256" key="3">
    <source>
        <dbReference type="ARBA" id="ARBA00012957"/>
    </source>
</evidence>
<dbReference type="GeneID" id="7987716"/>
<proteinExistence type="inferred from homology"/>
<feature type="domain" description="ATP-grasp" evidence="9">
    <location>
        <begin position="26"/>
        <end position="62"/>
    </location>
</feature>
<dbReference type="InterPro" id="IPR013815">
    <property type="entry name" value="ATP_grasp_subdomain_1"/>
</dbReference>
<dbReference type="PATRIC" id="fig|593117.10.peg.741"/>
<name>C5A4T2_THEGJ</name>
<keyword evidence="11" id="KW-1185">Reference proteome</keyword>
<dbReference type="EC" id="6.2.1.13" evidence="3"/>
<evidence type="ECO:0000313" key="11">
    <source>
        <dbReference type="Proteomes" id="UP000001488"/>
    </source>
</evidence>